<dbReference type="AlphaFoldDB" id="A0A396HMX6"/>
<proteinExistence type="predicted"/>
<keyword evidence="2" id="KW-0805">Transcription regulation</keyword>
<dbReference type="Gramene" id="rna28102">
    <property type="protein sequence ID" value="RHN53214.1"/>
    <property type="gene ID" value="gene28102"/>
</dbReference>
<evidence type="ECO:0000256" key="5">
    <source>
        <dbReference type="ARBA" id="ARBA00023242"/>
    </source>
</evidence>
<dbReference type="SUPFAM" id="SSF101936">
    <property type="entry name" value="DNA-binding pseudobarrel domain"/>
    <property type="match status" value="2"/>
</dbReference>
<gene>
    <name evidence="6" type="ORF">MtrunA17_Chr5g0393501</name>
</gene>
<evidence type="ECO:0000256" key="4">
    <source>
        <dbReference type="ARBA" id="ARBA00023163"/>
    </source>
</evidence>
<accession>A0A396HMX6</accession>
<organism evidence="6">
    <name type="scientific">Medicago truncatula</name>
    <name type="common">Barrel medic</name>
    <name type="synonym">Medicago tribuloides</name>
    <dbReference type="NCBI Taxonomy" id="3880"/>
    <lineage>
        <taxon>Eukaryota</taxon>
        <taxon>Viridiplantae</taxon>
        <taxon>Streptophyta</taxon>
        <taxon>Embryophyta</taxon>
        <taxon>Tracheophyta</taxon>
        <taxon>Spermatophyta</taxon>
        <taxon>Magnoliopsida</taxon>
        <taxon>eudicotyledons</taxon>
        <taxon>Gunneridae</taxon>
        <taxon>Pentapetalae</taxon>
        <taxon>rosids</taxon>
        <taxon>fabids</taxon>
        <taxon>Fabales</taxon>
        <taxon>Fabaceae</taxon>
        <taxon>Papilionoideae</taxon>
        <taxon>50 kb inversion clade</taxon>
        <taxon>NPAAA clade</taxon>
        <taxon>Hologalegina</taxon>
        <taxon>IRL clade</taxon>
        <taxon>Trifolieae</taxon>
        <taxon>Medicago</taxon>
    </lineage>
</organism>
<evidence type="ECO:0000256" key="2">
    <source>
        <dbReference type="ARBA" id="ARBA00023015"/>
    </source>
</evidence>
<keyword evidence="3" id="KW-0238">DNA-binding</keyword>
<dbReference type="InterPro" id="IPR015300">
    <property type="entry name" value="DNA-bd_pseudobarrel_sf"/>
</dbReference>
<comment type="subcellular location">
    <subcellularLocation>
        <location evidence="1">Nucleus</location>
    </subcellularLocation>
</comment>
<reference evidence="6" key="1">
    <citation type="journal article" date="2018" name="Nat. Plants">
        <title>Whole-genome landscape of Medicago truncatula symbiotic genes.</title>
        <authorList>
            <person name="Pecrix Y."/>
            <person name="Gamas P."/>
            <person name="Carrere S."/>
        </authorList>
    </citation>
    <scope>NUCLEOTIDE SEQUENCE</scope>
    <source>
        <tissue evidence="6">Leaves</tissue>
    </source>
</reference>
<keyword evidence="4" id="KW-0804">Transcription</keyword>
<dbReference type="EMBL" id="PSQE01000005">
    <property type="protein sequence ID" value="RHN53214.1"/>
    <property type="molecule type" value="Genomic_DNA"/>
</dbReference>
<comment type="caution">
    <text evidence="6">The sequence shown here is derived from an EMBL/GenBank/DDBJ whole genome shotgun (WGS) entry which is preliminary data.</text>
</comment>
<dbReference type="GO" id="GO:0005634">
    <property type="term" value="C:nucleus"/>
    <property type="evidence" value="ECO:0007669"/>
    <property type="project" value="UniProtKB-SubCell"/>
</dbReference>
<protein>
    <submittedName>
        <fullName evidence="6">Putative transcription factor B3-Domain family</fullName>
    </submittedName>
</protein>
<evidence type="ECO:0000256" key="1">
    <source>
        <dbReference type="ARBA" id="ARBA00004123"/>
    </source>
</evidence>
<name>A0A396HMX6_MEDTR</name>
<dbReference type="Proteomes" id="UP000265566">
    <property type="component" value="Chromosome 5"/>
</dbReference>
<dbReference type="GO" id="GO:0003677">
    <property type="term" value="F:DNA binding"/>
    <property type="evidence" value="ECO:0007669"/>
    <property type="project" value="UniProtKB-KW"/>
</dbReference>
<evidence type="ECO:0000256" key="3">
    <source>
        <dbReference type="ARBA" id="ARBA00023125"/>
    </source>
</evidence>
<evidence type="ECO:0000313" key="6">
    <source>
        <dbReference type="EMBL" id="RHN53214.1"/>
    </source>
</evidence>
<sequence>MESSSSLISELPQNQRSVNCSIAPMMTSESNRPFFIAVCTEVICELDPLTIAELFDELDDQWTLIDGLANVHEVEFNKSMLMPIIIRGWDKFRNYYNITSNPLMSFTYVGNSIFLIKLFNGSTPNNEYPRYHTLTTSCLKDLTFEVDMPDTSPITSKLILPPAFGIFFQTINHEYLRVCGGSNTITICKLVFKKDVKSNTRTVIITRGWRSFCFHNDISPKSLLQFKCDSIMAKNIIFVQKVYRRY</sequence>
<keyword evidence="5" id="KW-0539">Nucleus</keyword>